<evidence type="ECO:0000256" key="2">
    <source>
        <dbReference type="ARBA" id="ARBA00008481"/>
    </source>
</evidence>
<comment type="pathway">
    <text evidence="1 6">Cofactor biosynthesis; pyrroloquinoline quinone biosynthesis.</text>
</comment>
<evidence type="ECO:0000313" key="8">
    <source>
        <dbReference type="EMBL" id="PRY92550.1"/>
    </source>
</evidence>
<accession>A0A2T0X0T8</accession>
<sequence>MARPRTKAASYCSDPDTARMTLRMRILGAAAGGGLPQWNCGCRNCNLARQGKIPAQTQSSLAVSGNGRDWAILNASPDIRIQMAACPELHPTGPRTLPLRSVLVTNGDIDHVAGLLTLREVQPFTLFATAGIHQVIADNPIFSALREGVVDRSQIALDTPFELAPDLTATLFAVPGKVPLYLEGETVDTQLIGDQTVGVELKAGNQRVLYIPGCAILNDDLRTRIDGADALLFDGTLWQDDEMIREGLGQKTGARMGHMSISGPDGSIAQMADLTIGTRVFVHMNNTNPVLRPDSDERAEAEAKGWIIGQDGLEITP</sequence>
<dbReference type="SUPFAM" id="SSF56281">
    <property type="entry name" value="Metallo-hydrolase/oxidoreductase"/>
    <property type="match status" value="1"/>
</dbReference>
<keyword evidence="5 6" id="KW-0884">PQQ biosynthesis</keyword>
<reference evidence="8 9" key="1">
    <citation type="submission" date="2018-03" db="EMBL/GenBank/DDBJ databases">
        <title>Genomic Encyclopedia of Archaeal and Bacterial Type Strains, Phase II (KMG-II): from individual species to whole genera.</title>
        <authorList>
            <person name="Goeker M."/>
        </authorList>
    </citation>
    <scope>NUCLEOTIDE SEQUENCE [LARGE SCALE GENOMIC DNA]</scope>
    <source>
        <strain evidence="8 9">DSM 100212</strain>
    </source>
</reference>
<keyword evidence="4 6" id="KW-0813">Transport</keyword>
<proteinExistence type="inferred from homology"/>
<dbReference type="Gene3D" id="3.60.15.10">
    <property type="entry name" value="Ribonuclease Z/Hydroxyacylglutathione hydrolase-like"/>
    <property type="match status" value="1"/>
</dbReference>
<organism evidence="8 9">
    <name type="scientific">Donghicola tyrosinivorans</name>
    <dbReference type="NCBI Taxonomy" id="1652492"/>
    <lineage>
        <taxon>Bacteria</taxon>
        <taxon>Pseudomonadati</taxon>
        <taxon>Pseudomonadota</taxon>
        <taxon>Alphaproteobacteria</taxon>
        <taxon>Rhodobacterales</taxon>
        <taxon>Roseobacteraceae</taxon>
        <taxon>Donghicola</taxon>
    </lineage>
</organism>
<dbReference type="EMBL" id="PVTQ01000002">
    <property type="protein sequence ID" value="PRY92550.1"/>
    <property type="molecule type" value="Genomic_DNA"/>
</dbReference>
<evidence type="ECO:0000256" key="3">
    <source>
        <dbReference type="ARBA" id="ARBA00015084"/>
    </source>
</evidence>
<dbReference type="AlphaFoldDB" id="A0A2T0X0T8"/>
<evidence type="ECO:0000256" key="4">
    <source>
        <dbReference type="ARBA" id="ARBA00022448"/>
    </source>
</evidence>
<name>A0A2T0X0T8_9RHOB</name>
<comment type="caution">
    <text evidence="8">The sequence shown here is derived from an EMBL/GenBank/DDBJ whole genome shotgun (WGS) entry which is preliminary data.</text>
</comment>
<evidence type="ECO:0000259" key="7">
    <source>
        <dbReference type="Pfam" id="PF12706"/>
    </source>
</evidence>
<dbReference type="InterPro" id="IPR001279">
    <property type="entry name" value="Metallo-B-lactamas"/>
</dbReference>
<feature type="domain" description="Metallo-beta-lactamase" evidence="7">
    <location>
        <begin position="70"/>
        <end position="284"/>
    </location>
</feature>
<comment type="similarity">
    <text evidence="2 6">Belongs to the PqqB family.</text>
</comment>
<keyword evidence="9" id="KW-1185">Reference proteome</keyword>
<dbReference type="HAMAP" id="MF_00653">
    <property type="entry name" value="PQQ_syn_PqqB"/>
    <property type="match status" value="1"/>
</dbReference>
<dbReference type="UniPathway" id="UPA00539"/>
<gene>
    <name evidence="6" type="primary">pqqB</name>
    <name evidence="8" type="ORF">CLV74_102468</name>
</gene>
<dbReference type="Proteomes" id="UP000238392">
    <property type="component" value="Unassembled WGS sequence"/>
</dbReference>
<evidence type="ECO:0000256" key="5">
    <source>
        <dbReference type="ARBA" id="ARBA00022905"/>
    </source>
</evidence>
<evidence type="ECO:0000256" key="6">
    <source>
        <dbReference type="HAMAP-Rule" id="MF_00653"/>
    </source>
</evidence>
<dbReference type="Pfam" id="PF12706">
    <property type="entry name" value="Lactamase_B_2"/>
    <property type="match status" value="1"/>
</dbReference>
<protein>
    <recommendedName>
        <fullName evidence="3 6">Coenzyme PQQ synthesis protein B</fullName>
    </recommendedName>
    <alternativeName>
        <fullName evidence="6">Pyrroloquinoline quinone biosynthesis protein B</fullName>
    </alternativeName>
</protein>
<evidence type="ECO:0000313" key="9">
    <source>
        <dbReference type="Proteomes" id="UP000238392"/>
    </source>
</evidence>
<dbReference type="InterPro" id="IPR036866">
    <property type="entry name" value="RibonucZ/Hydroxyglut_hydro"/>
</dbReference>
<comment type="function">
    <text evidence="6">May be involved in the transport of PQQ or its precursor to the periplasm.</text>
</comment>
<dbReference type="GO" id="GO:0018189">
    <property type="term" value="P:pyrroloquinoline quinone biosynthetic process"/>
    <property type="evidence" value="ECO:0007669"/>
    <property type="project" value="UniProtKB-UniRule"/>
</dbReference>
<dbReference type="InterPro" id="IPR011842">
    <property type="entry name" value="PQQ_synth_PqqB"/>
</dbReference>
<evidence type="ECO:0000256" key="1">
    <source>
        <dbReference type="ARBA" id="ARBA00004886"/>
    </source>
</evidence>
<dbReference type="NCBIfam" id="TIGR02108">
    <property type="entry name" value="PQQ_syn_pqqB"/>
    <property type="match status" value="1"/>
</dbReference>